<sequence length="114" mass="12833">MLAAFSRIDLGRLLCNPFFRKIAFWLFINIHNGTDICGVTVRACGKISNDANEIVLSVIGHNESMMTTIIAAETTRQMCVFHLAPGVFHSEQVIILYPIIEELKNEFPNLVVRL</sequence>
<evidence type="ECO:0000313" key="1">
    <source>
        <dbReference type="EMBL" id="AIF97460.1"/>
    </source>
</evidence>
<dbReference type="KEGG" id="aal:EP13_01390"/>
<proteinExistence type="predicted"/>
<dbReference type="Proteomes" id="UP000056090">
    <property type="component" value="Chromosome"/>
</dbReference>
<name>A0A075NXV4_9ALTE</name>
<evidence type="ECO:0000313" key="2">
    <source>
        <dbReference type="Proteomes" id="UP000056090"/>
    </source>
</evidence>
<protein>
    <submittedName>
        <fullName evidence="1">Uncharacterized protein</fullName>
    </submittedName>
</protein>
<gene>
    <name evidence="1" type="ORF">EP13_01390</name>
</gene>
<keyword evidence="2" id="KW-1185">Reference proteome</keyword>
<accession>A0A075NXV4</accession>
<organism evidence="1 2">
    <name type="scientific">Alteromonas australica</name>
    <dbReference type="NCBI Taxonomy" id="589873"/>
    <lineage>
        <taxon>Bacteria</taxon>
        <taxon>Pseudomonadati</taxon>
        <taxon>Pseudomonadota</taxon>
        <taxon>Gammaproteobacteria</taxon>
        <taxon>Alteromonadales</taxon>
        <taxon>Alteromonadaceae</taxon>
        <taxon>Alteromonas/Salinimonas group</taxon>
        <taxon>Alteromonas</taxon>
    </lineage>
</organism>
<dbReference type="EMBL" id="CP008849">
    <property type="protein sequence ID" value="AIF97460.1"/>
    <property type="molecule type" value="Genomic_DNA"/>
</dbReference>
<reference evidence="1 2" key="1">
    <citation type="submission" date="2014-06" db="EMBL/GenBank/DDBJ databases">
        <title>Genomes of Alteromonas australica, a world apart.</title>
        <authorList>
            <person name="Gonzaga A."/>
            <person name="Lopez-Perez M."/>
            <person name="Rodriguez-Valera F."/>
        </authorList>
    </citation>
    <scope>NUCLEOTIDE SEQUENCE [LARGE SCALE GENOMIC DNA]</scope>
    <source>
        <strain evidence="1 2">H 17</strain>
    </source>
</reference>
<dbReference type="AlphaFoldDB" id="A0A075NXV4"/>